<sequence length="645" mass="72880">MGRKNSKGLAKVKQLVANREKRWAKPPSDIDPPSPSSAALPNPVTLFRELSIAKHPLPSQGNIDQPVNPTSNNSPEAIEPTEPNCPIGGTDDPESDLLFEDPESDPGGLEDDMADDNGWWEENIPDDEESDEENMDPNSYKGQGKTRRSTFDEVTLSRIRLMLMSLRLSRALGCGLIKGTSLAAAAVGQAKWAACSTHQWIHEFWRTNTLPANLQGIWNHSIIEDKDLKTAIQEHLHWIGRYASPKDVINFFSTPEAGPFTHLLDKPLSIHTAQHWMLILRYTWKTERWGQFADGHEWEDVVDFRMNNFIPKWIPPELKEGKKECVAHFHDETIYHAHDRWMTRWIRDGETAGLYKKGEGISLMVADIVSAKYGFLQRPGQMQDQNGNKLSDLITCIQQNLLSATWAHSGARVLFKPGKERDGYFCNDHVCKQLEEAIQIVKEQYLNEEHVFIFDNTMTHMKLPDTAPIVNWMTLGPSHKVKGETTSPSREKIKVNFAAGRFSDGSCQEFYYPTNHPKVELQGTFKGLTKILEERGIPGAHKLKLQCPTTNGQTGCPPGKKDCCARRTMANQPDILEQKTILQLLAESHDCSVIYLPKYHCELNPIEQCWGAAKRVYRDNPMSSTETDLIHNTLVSLDSVKLESI</sequence>
<protein>
    <recommendedName>
        <fullName evidence="2">Tc1-like transposase DDE domain-containing protein</fullName>
    </recommendedName>
</protein>
<feature type="compositionally biased region" description="Acidic residues" evidence="1">
    <location>
        <begin position="91"/>
        <end position="135"/>
    </location>
</feature>
<dbReference type="AlphaFoldDB" id="A0A5N5Q8D6"/>
<feature type="region of interest" description="Disordered" evidence="1">
    <location>
        <begin position="1"/>
        <end position="147"/>
    </location>
</feature>
<dbReference type="InterPro" id="IPR036397">
    <property type="entry name" value="RNaseH_sf"/>
</dbReference>
<proteinExistence type="predicted"/>
<reference evidence="3 4" key="1">
    <citation type="journal article" date="2019" name="Fungal Biol. Biotechnol.">
        <title>Draft genome sequence of fastidious pathogen Ceratobasidium theobromae, which causes vascular-streak dieback in Theobroma cacao.</title>
        <authorList>
            <person name="Ali S.S."/>
            <person name="Asman A."/>
            <person name="Shao J."/>
            <person name="Firmansyah A.P."/>
            <person name="Susilo A.W."/>
            <person name="Rosmana A."/>
            <person name="McMahon P."/>
            <person name="Junaid M."/>
            <person name="Guest D."/>
            <person name="Kheng T.Y."/>
            <person name="Meinhardt L.W."/>
            <person name="Bailey B.A."/>
        </authorList>
    </citation>
    <scope>NUCLEOTIDE SEQUENCE [LARGE SCALE GENOMIC DNA]</scope>
    <source>
        <strain evidence="3 4">CT2</strain>
    </source>
</reference>
<dbReference type="OrthoDB" id="10039611at2759"/>
<feature type="domain" description="Tc1-like transposase DDE" evidence="2">
    <location>
        <begin position="579"/>
        <end position="629"/>
    </location>
</feature>
<dbReference type="GO" id="GO:0003676">
    <property type="term" value="F:nucleic acid binding"/>
    <property type="evidence" value="ECO:0007669"/>
    <property type="project" value="InterPro"/>
</dbReference>
<evidence type="ECO:0000256" key="1">
    <source>
        <dbReference type="SAM" id="MobiDB-lite"/>
    </source>
</evidence>
<evidence type="ECO:0000313" key="3">
    <source>
        <dbReference type="EMBL" id="KAB5587657.1"/>
    </source>
</evidence>
<dbReference type="PANTHER" id="PTHR35871">
    <property type="entry name" value="EXPRESSED PROTEIN"/>
    <property type="match status" value="1"/>
</dbReference>
<dbReference type="InterPro" id="IPR038717">
    <property type="entry name" value="Tc1-like_DDE_dom"/>
</dbReference>
<feature type="compositionally biased region" description="Polar residues" evidence="1">
    <location>
        <begin position="59"/>
        <end position="75"/>
    </location>
</feature>
<evidence type="ECO:0000259" key="2">
    <source>
        <dbReference type="Pfam" id="PF13358"/>
    </source>
</evidence>
<dbReference type="Gene3D" id="3.30.420.10">
    <property type="entry name" value="Ribonuclease H-like superfamily/Ribonuclease H"/>
    <property type="match status" value="1"/>
</dbReference>
<keyword evidence="4" id="KW-1185">Reference proteome</keyword>
<name>A0A5N5Q8D6_9AGAM</name>
<accession>A0A5N5Q8D6</accession>
<gene>
    <name evidence="3" type="ORF">CTheo_8903</name>
</gene>
<dbReference type="PANTHER" id="PTHR35871:SF1">
    <property type="entry name" value="CXC1-LIKE CYSTEINE CLUSTER ASSOCIATED WITH KDZ TRANSPOSASES DOMAIN-CONTAINING PROTEIN"/>
    <property type="match status" value="1"/>
</dbReference>
<dbReference type="Proteomes" id="UP000383932">
    <property type="component" value="Unassembled WGS sequence"/>
</dbReference>
<evidence type="ECO:0000313" key="4">
    <source>
        <dbReference type="Proteomes" id="UP000383932"/>
    </source>
</evidence>
<dbReference type="EMBL" id="SSOP01000889">
    <property type="protein sequence ID" value="KAB5587657.1"/>
    <property type="molecule type" value="Genomic_DNA"/>
</dbReference>
<organism evidence="3 4">
    <name type="scientific">Ceratobasidium theobromae</name>
    <dbReference type="NCBI Taxonomy" id="1582974"/>
    <lineage>
        <taxon>Eukaryota</taxon>
        <taxon>Fungi</taxon>
        <taxon>Dikarya</taxon>
        <taxon>Basidiomycota</taxon>
        <taxon>Agaricomycotina</taxon>
        <taxon>Agaricomycetes</taxon>
        <taxon>Cantharellales</taxon>
        <taxon>Ceratobasidiaceae</taxon>
        <taxon>Ceratobasidium</taxon>
    </lineage>
</organism>
<dbReference type="Pfam" id="PF13358">
    <property type="entry name" value="DDE_3"/>
    <property type="match status" value="1"/>
</dbReference>
<comment type="caution">
    <text evidence="3">The sequence shown here is derived from an EMBL/GenBank/DDBJ whole genome shotgun (WGS) entry which is preliminary data.</text>
</comment>